<organism evidence="2 3">
    <name type="scientific">Callosobruchus maculatus</name>
    <name type="common">Southern cowpea weevil</name>
    <name type="synonym">Pulse bruchid</name>
    <dbReference type="NCBI Taxonomy" id="64391"/>
    <lineage>
        <taxon>Eukaryota</taxon>
        <taxon>Metazoa</taxon>
        <taxon>Ecdysozoa</taxon>
        <taxon>Arthropoda</taxon>
        <taxon>Hexapoda</taxon>
        <taxon>Insecta</taxon>
        <taxon>Pterygota</taxon>
        <taxon>Neoptera</taxon>
        <taxon>Endopterygota</taxon>
        <taxon>Coleoptera</taxon>
        <taxon>Polyphaga</taxon>
        <taxon>Cucujiformia</taxon>
        <taxon>Chrysomeloidea</taxon>
        <taxon>Chrysomelidae</taxon>
        <taxon>Bruchinae</taxon>
        <taxon>Bruchini</taxon>
        <taxon>Callosobruchus</taxon>
    </lineage>
</organism>
<sequence>MTHISRRTMWQRRACIEQNQPSRCVDGSASKQSERQRASAPSESPAGRTDNNTTSQTADKRDQLRAADGLLGSLLLLGCAVNRERTLVFCLLLSLWAFLFVNKEWNGAADRKVTTVINTRCSRTWQVTCWVR</sequence>
<dbReference type="AlphaFoldDB" id="A0A653DJ99"/>
<evidence type="ECO:0000313" key="2">
    <source>
        <dbReference type="EMBL" id="VEN59428.1"/>
    </source>
</evidence>
<dbReference type="Proteomes" id="UP000410492">
    <property type="component" value="Unassembled WGS sequence"/>
</dbReference>
<keyword evidence="3" id="KW-1185">Reference proteome</keyword>
<proteinExistence type="predicted"/>
<protein>
    <submittedName>
        <fullName evidence="2">Uncharacterized protein</fullName>
    </submittedName>
</protein>
<evidence type="ECO:0000256" key="1">
    <source>
        <dbReference type="SAM" id="MobiDB-lite"/>
    </source>
</evidence>
<dbReference type="EMBL" id="CAACVG010012024">
    <property type="protein sequence ID" value="VEN59428.1"/>
    <property type="molecule type" value="Genomic_DNA"/>
</dbReference>
<gene>
    <name evidence="2" type="ORF">CALMAC_LOCUS17441</name>
</gene>
<reference evidence="2 3" key="1">
    <citation type="submission" date="2019-01" db="EMBL/GenBank/DDBJ databases">
        <authorList>
            <person name="Sayadi A."/>
        </authorList>
    </citation>
    <scope>NUCLEOTIDE SEQUENCE [LARGE SCALE GENOMIC DNA]</scope>
</reference>
<name>A0A653DJ99_CALMS</name>
<feature type="region of interest" description="Disordered" evidence="1">
    <location>
        <begin position="21"/>
        <end position="61"/>
    </location>
</feature>
<accession>A0A653DJ99</accession>
<evidence type="ECO:0000313" key="3">
    <source>
        <dbReference type="Proteomes" id="UP000410492"/>
    </source>
</evidence>
<dbReference type="OrthoDB" id="10041339at2759"/>